<protein>
    <submittedName>
        <fullName evidence="2">Uncharacterized protein</fullName>
    </submittedName>
</protein>
<keyword evidence="1" id="KW-0472">Membrane</keyword>
<evidence type="ECO:0000313" key="3">
    <source>
        <dbReference type="Proteomes" id="UP001164929"/>
    </source>
</evidence>
<name>A0AAD6VX46_9ROSI</name>
<keyword evidence="1" id="KW-1133">Transmembrane helix</keyword>
<dbReference type="AlphaFoldDB" id="A0AAD6VX46"/>
<gene>
    <name evidence="2" type="ORF">NC653_019321</name>
</gene>
<feature type="transmembrane region" description="Helical" evidence="1">
    <location>
        <begin position="86"/>
        <end position="105"/>
    </location>
</feature>
<comment type="caution">
    <text evidence="2">The sequence shown here is derived from an EMBL/GenBank/DDBJ whole genome shotgun (WGS) entry which is preliminary data.</text>
</comment>
<organism evidence="2 3">
    <name type="scientific">Populus alba x Populus x berolinensis</name>
    <dbReference type="NCBI Taxonomy" id="444605"/>
    <lineage>
        <taxon>Eukaryota</taxon>
        <taxon>Viridiplantae</taxon>
        <taxon>Streptophyta</taxon>
        <taxon>Embryophyta</taxon>
        <taxon>Tracheophyta</taxon>
        <taxon>Spermatophyta</taxon>
        <taxon>Magnoliopsida</taxon>
        <taxon>eudicotyledons</taxon>
        <taxon>Gunneridae</taxon>
        <taxon>Pentapetalae</taxon>
        <taxon>rosids</taxon>
        <taxon>fabids</taxon>
        <taxon>Malpighiales</taxon>
        <taxon>Salicaceae</taxon>
        <taxon>Saliceae</taxon>
        <taxon>Populus</taxon>
    </lineage>
</organism>
<sequence length="107" mass="12920">MAAPPHPLLAFHRHGGQSRGRLWWKHSNSIHQAPRHRRKRLRLFNDGRKGVSLVFFFFFPFSCDYSYIVLCRYLTCYMDCFVNISYLIMIHFEFLLLFIDCFAFYCL</sequence>
<evidence type="ECO:0000313" key="2">
    <source>
        <dbReference type="EMBL" id="KAJ6991067.1"/>
    </source>
</evidence>
<reference evidence="2" key="1">
    <citation type="journal article" date="2023" name="Mol. Ecol. Resour.">
        <title>Chromosome-level genome assembly of a triploid poplar Populus alba 'Berolinensis'.</title>
        <authorList>
            <person name="Chen S."/>
            <person name="Yu Y."/>
            <person name="Wang X."/>
            <person name="Wang S."/>
            <person name="Zhang T."/>
            <person name="Zhou Y."/>
            <person name="He R."/>
            <person name="Meng N."/>
            <person name="Wang Y."/>
            <person name="Liu W."/>
            <person name="Liu Z."/>
            <person name="Liu J."/>
            <person name="Guo Q."/>
            <person name="Huang H."/>
            <person name="Sederoff R.R."/>
            <person name="Wang G."/>
            <person name="Qu G."/>
            <person name="Chen S."/>
        </authorList>
    </citation>
    <scope>NUCLEOTIDE SEQUENCE</scope>
    <source>
        <strain evidence="2">SC-2020</strain>
    </source>
</reference>
<accession>A0AAD6VX46</accession>
<dbReference type="EMBL" id="JAQIZT010000007">
    <property type="protein sequence ID" value="KAJ6991067.1"/>
    <property type="molecule type" value="Genomic_DNA"/>
</dbReference>
<keyword evidence="1" id="KW-0812">Transmembrane</keyword>
<keyword evidence="3" id="KW-1185">Reference proteome</keyword>
<proteinExistence type="predicted"/>
<dbReference type="Proteomes" id="UP001164929">
    <property type="component" value="Chromosome 7"/>
</dbReference>
<feature type="transmembrane region" description="Helical" evidence="1">
    <location>
        <begin position="51"/>
        <end position="74"/>
    </location>
</feature>
<evidence type="ECO:0000256" key="1">
    <source>
        <dbReference type="SAM" id="Phobius"/>
    </source>
</evidence>